<dbReference type="PANTHER" id="PTHR33238:SF11">
    <property type="entry name" value="TRANSCRIPTIONAL REGULATOR MNTR"/>
    <property type="match status" value="1"/>
</dbReference>
<dbReference type="InterPro" id="IPR036390">
    <property type="entry name" value="WH_DNA-bd_sf"/>
</dbReference>
<evidence type="ECO:0000256" key="11">
    <source>
        <dbReference type="ARBA" id="ARBA00023211"/>
    </source>
</evidence>
<gene>
    <name evidence="14" type="ORF">SAMN05660462_02742</name>
</gene>
<dbReference type="InterPro" id="IPR022687">
    <property type="entry name" value="HTH_DTXR"/>
</dbReference>
<dbReference type="AlphaFoldDB" id="A0A1H3S8R6"/>
<dbReference type="GO" id="GO:0046914">
    <property type="term" value="F:transition metal ion binding"/>
    <property type="evidence" value="ECO:0007669"/>
    <property type="project" value="InterPro"/>
</dbReference>
<dbReference type="GO" id="GO:0003677">
    <property type="term" value="F:DNA binding"/>
    <property type="evidence" value="ECO:0007669"/>
    <property type="project" value="UniProtKB-KW"/>
</dbReference>
<dbReference type="InterPro" id="IPR036388">
    <property type="entry name" value="WH-like_DNA-bd_sf"/>
</dbReference>
<dbReference type="SUPFAM" id="SSF46785">
    <property type="entry name" value="Winged helix' DNA-binding domain"/>
    <property type="match status" value="1"/>
</dbReference>
<evidence type="ECO:0000256" key="9">
    <source>
        <dbReference type="ARBA" id="ARBA00023159"/>
    </source>
</evidence>
<dbReference type="Gene3D" id="1.10.60.10">
    <property type="entry name" value="Iron dependent repressor, metal binding and dimerisation domain"/>
    <property type="match status" value="1"/>
</dbReference>
<accession>A0A1H3S8R6</accession>
<dbReference type="Pfam" id="PF01325">
    <property type="entry name" value="Fe_dep_repress"/>
    <property type="match status" value="1"/>
</dbReference>
<dbReference type="PANTHER" id="PTHR33238">
    <property type="entry name" value="IRON (METAL) DEPENDENT REPRESSOR, DTXR FAMILY"/>
    <property type="match status" value="1"/>
</dbReference>
<dbReference type="InterPro" id="IPR022689">
    <property type="entry name" value="Iron_dep_repressor"/>
</dbReference>
<evidence type="ECO:0000256" key="6">
    <source>
        <dbReference type="ARBA" id="ARBA00023004"/>
    </source>
</evidence>
<keyword evidence="5" id="KW-0678">Repressor</keyword>
<keyword evidence="11" id="KW-0464">Manganese</keyword>
<dbReference type="Pfam" id="PF02742">
    <property type="entry name" value="Fe_dep_repr_C"/>
    <property type="match status" value="1"/>
</dbReference>
<keyword evidence="9" id="KW-0010">Activator</keyword>
<evidence type="ECO:0000256" key="12">
    <source>
        <dbReference type="ARBA" id="ARBA00032593"/>
    </source>
</evidence>
<dbReference type="Gene3D" id="2.30.30.90">
    <property type="match status" value="1"/>
</dbReference>
<dbReference type="OrthoDB" id="9791355at2"/>
<keyword evidence="7" id="KW-0805">Transcription regulation</keyword>
<dbReference type="SMART" id="SM00529">
    <property type="entry name" value="HTH_DTXR"/>
    <property type="match status" value="1"/>
</dbReference>
<evidence type="ECO:0000256" key="1">
    <source>
        <dbReference type="ARBA" id="ARBA00004496"/>
    </source>
</evidence>
<keyword evidence="4" id="KW-0963">Cytoplasm</keyword>
<keyword evidence="6" id="KW-0408">Iron</keyword>
<comment type="subcellular location">
    <subcellularLocation>
        <location evidence="1">Cytoplasm</location>
    </subcellularLocation>
</comment>
<keyword evidence="15" id="KW-1185">Reference proteome</keyword>
<name>A0A1H3S8R6_9FIRM</name>
<feature type="domain" description="HTH dtxR-type" evidence="13">
    <location>
        <begin position="1"/>
        <end position="62"/>
    </location>
</feature>
<dbReference type="InterPro" id="IPR050536">
    <property type="entry name" value="DtxR_MntR_Metal-Reg"/>
</dbReference>
<evidence type="ECO:0000313" key="14">
    <source>
        <dbReference type="EMBL" id="SDZ33519.1"/>
    </source>
</evidence>
<evidence type="ECO:0000256" key="10">
    <source>
        <dbReference type="ARBA" id="ARBA00023163"/>
    </source>
</evidence>
<comment type="similarity">
    <text evidence="2">Belongs to the DtxR/MntR family.</text>
</comment>
<dbReference type="SMART" id="SM00899">
    <property type="entry name" value="FeoA"/>
    <property type="match status" value="1"/>
</dbReference>
<organism evidence="14 15">
    <name type="scientific">Proteiniborus ethanoligenes</name>
    <dbReference type="NCBI Taxonomy" id="415015"/>
    <lineage>
        <taxon>Bacteria</taxon>
        <taxon>Bacillati</taxon>
        <taxon>Bacillota</taxon>
        <taxon>Clostridia</taxon>
        <taxon>Eubacteriales</taxon>
        <taxon>Proteiniborus</taxon>
    </lineage>
</organism>
<keyword evidence="10" id="KW-0804">Transcription</keyword>
<evidence type="ECO:0000256" key="8">
    <source>
        <dbReference type="ARBA" id="ARBA00023125"/>
    </source>
</evidence>
<dbReference type="InterPro" id="IPR007167">
    <property type="entry name" value="Fe-transptr_FeoA-like"/>
</dbReference>
<dbReference type="GO" id="GO:0046983">
    <property type="term" value="F:protein dimerization activity"/>
    <property type="evidence" value="ECO:0007669"/>
    <property type="project" value="InterPro"/>
</dbReference>
<protein>
    <recommendedName>
        <fullName evidence="12">Manganese transport regulator</fullName>
    </recommendedName>
</protein>
<dbReference type="STRING" id="415015.SAMN05660462_02742"/>
<reference evidence="14 15" key="1">
    <citation type="submission" date="2016-10" db="EMBL/GenBank/DDBJ databases">
        <authorList>
            <person name="de Groot N.N."/>
        </authorList>
    </citation>
    <scope>NUCLEOTIDE SEQUENCE [LARGE SCALE GENOMIC DNA]</scope>
    <source>
        <strain evidence="14 15">DSM 21650</strain>
    </source>
</reference>
<evidence type="ECO:0000256" key="2">
    <source>
        <dbReference type="ARBA" id="ARBA00007871"/>
    </source>
</evidence>
<dbReference type="InterPro" id="IPR038157">
    <property type="entry name" value="FeoA_core_dom"/>
</dbReference>
<dbReference type="PROSITE" id="PS50944">
    <property type="entry name" value="HTH_DTXR"/>
    <property type="match status" value="1"/>
</dbReference>
<evidence type="ECO:0000313" key="15">
    <source>
        <dbReference type="Proteomes" id="UP000198625"/>
    </source>
</evidence>
<dbReference type="InterPro" id="IPR001367">
    <property type="entry name" value="Fe_dep_repressor"/>
</dbReference>
<dbReference type="InterPro" id="IPR008988">
    <property type="entry name" value="Transcriptional_repressor_C"/>
</dbReference>
<keyword evidence="8" id="KW-0238">DNA-binding</keyword>
<evidence type="ECO:0000256" key="4">
    <source>
        <dbReference type="ARBA" id="ARBA00022490"/>
    </source>
</evidence>
<evidence type="ECO:0000256" key="7">
    <source>
        <dbReference type="ARBA" id="ARBA00023015"/>
    </source>
</evidence>
<dbReference type="SUPFAM" id="SSF50037">
    <property type="entry name" value="C-terminal domain of transcriptional repressors"/>
    <property type="match status" value="1"/>
</dbReference>
<evidence type="ECO:0000259" key="13">
    <source>
        <dbReference type="PROSITE" id="PS50944"/>
    </source>
</evidence>
<dbReference type="Gene3D" id="1.10.10.10">
    <property type="entry name" value="Winged helix-like DNA-binding domain superfamily/Winged helix DNA-binding domain"/>
    <property type="match status" value="1"/>
</dbReference>
<dbReference type="GO" id="GO:0005737">
    <property type="term" value="C:cytoplasm"/>
    <property type="evidence" value="ECO:0007669"/>
    <property type="project" value="UniProtKB-SubCell"/>
</dbReference>
<dbReference type="InterPro" id="IPR036421">
    <property type="entry name" value="Fe_dep_repressor_sf"/>
</dbReference>
<proteinExistence type="inferred from homology"/>
<dbReference type="EMBL" id="FNQE01000037">
    <property type="protein sequence ID" value="SDZ33519.1"/>
    <property type="molecule type" value="Genomic_DNA"/>
</dbReference>
<dbReference type="Proteomes" id="UP000198625">
    <property type="component" value="Unassembled WGS sequence"/>
</dbReference>
<dbReference type="Pfam" id="PF04023">
    <property type="entry name" value="FeoA"/>
    <property type="match status" value="1"/>
</dbReference>
<sequence length="211" mass="24096">MTGSKEDYLKVIYELGGHSKKISNKKIVEALNISPPSVSEMVKKLLDEGYIEYEAYHGVKLTELGIREAIKIKRRHLLWEVFLSEYLGYSWDEVHDEAEKLEHVTSEELEKHLEIFLNYPKFCPHGTPILKNNTSSTNYRTLDLLSIGEKTQIHRLLDEKELLQYVSELGLGIGDCITVIHVAPYNGPITLRKGKTNIIIGLEAAKKIYVD</sequence>
<dbReference type="GO" id="GO:0003700">
    <property type="term" value="F:DNA-binding transcription factor activity"/>
    <property type="evidence" value="ECO:0007669"/>
    <property type="project" value="InterPro"/>
</dbReference>
<dbReference type="SUPFAM" id="SSF47979">
    <property type="entry name" value="Iron-dependent repressor protein, dimerization domain"/>
    <property type="match status" value="1"/>
</dbReference>
<comment type="subunit">
    <text evidence="3">Homodimer.</text>
</comment>
<evidence type="ECO:0000256" key="5">
    <source>
        <dbReference type="ARBA" id="ARBA00022491"/>
    </source>
</evidence>
<evidence type="ECO:0000256" key="3">
    <source>
        <dbReference type="ARBA" id="ARBA00011738"/>
    </source>
</evidence>